<dbReference type="Proteomes" id="UP001178322">
    <property type="component" value="Chromosome"/>
</dbReference>
<dbReference type="EMBL" id="CP126101">
    <property type="protein sequence ID" value="WHY53201.1"/>
    <property type="molecule type" value="Genomic_DNA"/>
</dbReference>
<dbReference type="GO" id="GO:0006574">
    <property type="term" value="P:L-valine catabolic process"/>
    <property type="evidence" value="ECO:0007669"/>
    <property type="project" value="TreeGrafter"/>
</dbReference>
<dbReference type="InterPro" id="IPR015590">
    <property type="entry name" value="Aldehyde_DH_dom"/>
</dbReference>
<proteinExistence type="predicted"/>
<name>A0AAX3X2V8_9BACI</name>
<reference evidence="3" key="1">
    <citation type="submission" date="2023-05" db="EMBL/GenBank/DDBJ databases">
        <title>Comparative genomics of Bacillaceae isolates and their secondary metabolite potential.</title>
        <authorList>
            <person name="Song L."/>
            <person name="Nielsen L.J."/>
            <person name="Mohite O."/>
            <person name="Xu X."/>
            <person name="Weber T."/>
            <person name="Kovacs A.T."/>
        </authorList>
    </citation>
    <scope>NUCLEOTIDE SEQUENCE</scope>
    <source>
        <strain evidence="3">LY1</strain>
    </source>
</reference>
<dbReference type="InterPro" id="IPR016162">
    <property type="entry name" value="Ald_DH_N"/>
</dbReference>
<dbReference type="Gene3D" id="3.40.605.10">
    <property type="entry name" value="Aldehyde Dehydrogenase, Chain A, domain 1"/>
    <property type="match status" value="1"/>
</dbReference>
<dbReference type="PANTHER" id="PTHR43866:SF4">
    <property type="entry name" value="MALONATE-SEMIALDEHYDE DEHYDROGENASE"/>
    <property type="match status" value="1"/>
</dbReference>
<accession>A0AAX3X2V8</accession>
<dbReference type="InterPro" id="IPR010061">
    <property type="entry name" value="MeMal-semiAld_DH"/>
</dbReference>
<gene>
    <name evidence="3" type="ORF">QNH24_08130</name>
</gene>
<dbReference type="PANTHER" id="PTHR43866">
    <property type="entry name" value="MALONATE-SEMIALDEHYDE DEHYDROGENASE"/>
    <property type="match status" value="1"/>
</dbReference>
<evidence type="ECO:0000259" key="2">
    <source>
        <dbReference type="Pfam" id="PF00171"/>
    </source>
</evidence>
<dbReference type="Pfam" id="PF00171">
    <property type="entry name" value="Aldedh"/>
    <property type="match status" value="1"/>
</dbReference>
<dbReference type="GO" id="GO:0006210">
    <property type="term" value="P:thymine catabolic process"/>
    <property type="evidence" value="ECO:0007669"/>
    <property type="project" value="TreeGrafter"/>
</dbReference>
<feature type="domain" description="Aldehyde dehydrogenase" evidence="2">
    <location>
        <begin position="25"/>
        <end position="102"/>
    </location>
</feature>
<evidence type="ECO:0000313" key="4">
    <source>
        <dbReference type="Proteomes" id="UP001178322"/>
    </source>
</evidence>
<dbReference type="InterPro" id="IPR016161">
    <property type="entry name" value="Ald_DH/histidinol_DH"/>
</dbReference>
<keyword evidence="1" id="KW-0560">Oxidoreductase</keyword>
<sequence>MVRNTEVKELGHFINGKVVVGKSGRFSDVYNPSSGIVIAKVPLATKGVVKEAMYAAQKAFPAWLTLYTGKRAEIILKFQQLLTDRMDALMNMICKESGKTLICSTPVADIIYTTRLQL</sequence>
<evidence type="ECO:0000256" key="1">
    <source>
        <dbReference type="ARBA" id="ARBA00023002"/>
    </source>
</evidence>
<dbReference type="GO" id="GO:0004491">
    <property type="term" value="F:methylmalonate-semialdehyde dehydrogenase (acylating, NAD) activity"/>
    <property type="evidence" value="ECO:0007669"/>
    <property type="project" value="InterPro"/>
</dbReference>
<evidence type="ECO:0000313" key="3">
    <source>
        <dbReference type="EMBL" id="WHY53201.1"/>
    </source>
</evidence>
<protein>
    <submittedName>
        <fullName evidence="3">Aldehyde dehydrogenase family protein</fullName>
    </submittedName>
</protein>
<organism evidence="3 4">
    <name type="scientific">Lysinibacillus pakistanensis</name>
    <dbReference type="NCBI Taxonomy" id="759811"/>
    <lineage>
        <taxon>Bacteria</taxon>
        <taxon>Bacillati</taxon>
        <taxon>Bacillota</taxon>
        <taxon>Bacilli</taxon>
        <taxon>Bacillales</taxon>
        <taxon>Bacillaceae</taxon>
        <taxon>Lysinibacillus</taxon>
    </lineage>
</organism>
<dbReference type="SUPFAM" id="SSF53720">
    <property type="entry name" value="ALDH-like"/>
    <property type="match status" value="1"/>
</dbReference>
<dbReference type="AlphaFoldDB" id="A0AAX3X2V8"/>